<feature type="DNA-binding region" description="H-T-H motif" evidence="1">
    <location>
        <begin position="15"/>
        <end position="35"/>
    </location>
</feature>
<sequence length="57" mass="6154">MRLAIEAVRNKAMSKRKAAMMFGVPRSTLLDKLSGRGLEARTRPGPATVVSSKNALL</sequence>
<comment type="caution">
    <text evidence="4">The sequence shown here is derived from an EMBL/GenBank/DDBJ whole genome shotgun (WGS) entry which is preliminary data.</text>
</comment>
<keyword evidence="5" id="KW-1185">Reference proteome</keyword>
<feature type="region of interest" description="Disordered" evidence="2">
    <location>
        <begin position="38"/>
        <end position="57"/>
    </location>
</feature>
<accession>A0A9D4JL75</accession>
<dbReference type="Gene3D" id="1.10.10.60">
    <property type="entry name" value="Homeodomain-like"/>
    <property type="match status" value="1"/>
</dbReference>
<evidence type="ECO:0000259" key="3">
    <source>
        <dbReference type="PROSITE" id="PS50960"/>
    </source>
</evidence>
<evidence type="ECO:0000313" key="5">
    <source>
        <dbReference type="Proteomes" id="UP000828390"/>
    </source>
</evidence>
<protein>
    <recommendedName>
        <fullName evidence="3">HTH psq-type domain-containing protein</fullName>
    </recommendedName>
</protein>
<proteinExistence type="predicted"/>
<comment type="subcellular location">
    <subcellularLocation>
        <location evidence="1">Nucleus</location>
    </subcellularLocation>
</comment>
<dbReference type="Pfam" id="PF05225">
    <property type="entry name" value="HTH_psq"/>
    <property type="match status" value="1"/>
</dbReference>
<reference evidence="4" key="1">
    <citation type="journal article" date="2019" name="bioRxiv">
        <title>The Genome of the Zebra Mussel, Dreissena polymorpha: A Resource for Invasive Species Research.</title>
        <authorList>
            <person name="McCartney M.A."/>
            <person name="Auch B."/>
            <person name="Kono T."/>
            <person name="Mallez S."/>
            <person name="Zhang Y."/>
            <person name="Obille A."/>
            <person name="Becker A."/>
            <person name="Abrahante J.E."/>
            <person name="Garbe J."/>
            <person name="Badalamenti J.P."/>
            <person name="Herman A."/>
            <person name="Mangelson H."/>
            <person name="Liachko I."/>
            <person name="Sullivan S."/>
            <person name="Sone E.D."/>
            <person name="Koren S."/>
            <person name="Silverstein K.A.T."/>
            <person name="Beckman K.B."/>
            <person name="Gohl D.M."/>
        </authorList>
    </citation>
    <scope>NUCLEOTIDE SEQUENCE</scope>
    <source>
        <strain evidence="4">Duluth1</strain>
        <tissue evidence="4">Whole animal</tissue>
    </source>
</reference>
<evidence type="ECO:0000256" key="1">
    <source>
        <dbReference type="PROSITE-ProRule" id="PRU00320"/>
    </source>
</evidence>
<dbReference type="GO" id="GO:0005634">
    <property type="term" value="C:nucleus"/>
    <property type="evidence" value="ECO:0007669"/>
    <property type="project" value="UniProtKB-SubCell"/>
</dbReference>
<dbReference type="AlphaFoldDB" id="A0A9D4JL75"/>
<organism evidence="4 5">
    <name type="scientific">Dreissena polymorpha</name>
    <name type="common">Zebra mussel</name>
    <name type="synonym">Mytilus polymorpha</name>
    <dbReference type="NCBI Taxonomy" id="45954"/>
    <lineage>
        <taxon>Eukaryota</taxon>
        <taxon>Metazoa</taxon>
        <taxon>Spiralia</taxon>
        <taxon>Lophotrochozoa</taxon>
        <taxon>Mollusca</taxon>
        <taxon>Bivalvia</taxon>
        <taxon>Autobranchia</taxon>
        <taxon>Heteroconchia</taxon>
        <taxon>Euheterodonta</taxon>
        <taxon>Imparidentia</taxon>
        <taxon>Neoheterodontei</taxon>
        <taxon>Myida</taxon>
        <taxon>Dreissenoidea</taxon>
        <taxon>Dreissenidae</taxon>
        <taxon>Dreissena</taxon>
    </lineage>
</organism>
<dbReference type="EMBL" id="JAIWYP010000006">
    <property type="protein sequence ID" value="KAH3812928.1"/>
    <property type="molecule type" value="Genomic_DNA"/>
</dbReference>
<dbReference type="SUPFAM" id="SSF46689">
    <property type="entry name" value="Homeodomain-like"/>
    <property type="match status" value="1"/>
</dbReference>
<dbReference type="PROSITE" id="PS50960">
    <property type="entry name" value="HTH_PSQ"/>
    <property type="match status" value="1"/>
</dbReference>
<reference evidence="4" key="2">
    <citation type="submission" date="2020-11" db="EMBL/GenBank/DDBJ databases">
        <authorList>
            <person name="McCartney M.A."/>
            <person name="Auch B."/>
            <person name="Kono T."/>
            <person name="Mallez S."/>
            <person name="Becker A."/>
            <person name="Gohl D.M."/>
            <person name="Silverstein K.A.T."/>
            <person name="Koren S."/>
            <person name="Bechman K.B."/>
            <person name="Herman A."/>
            <person name="Abrahante J.E."/>
            <person name="Garbe J."/>
        </authorList>
    </citation>
    <scope>NUCLEOTIDE SEQUENCE</scope>
    <source>
        <strain evidence="4">Duluth1</strain>
        <tissue evidence="4">Whole animal</tissue>
    </source>
</reference>
<keyword evidence="1" id="KW-0238">DNA-binding</keyword>
<dbReference type="GO" id="GO:0003677">
    <property type="term" value="F:DNA binding"/>
    <property type="evidence" value="ECO:0007669"/>
    <property type="project" value="UniProtKB-UniRule"/>
</dbReference>
<evidence type="ECO:0000313" key="4">
    <source>
        <dbReference type="EMBL" id="KAH3812928.1"/>
    </source>
</evidence>
<dbReference type="InterPro" id="IPR009057">
    <property type="entry name" value="Homeodomain-like_sf"/>
</dbReference>
<keyword evidence="1" id="KW-0539">Nucleus</keyword>
<feature type="domain" description="HTH psq-type" evidence="3">
    <location>
        <begin position="1"/>
        <end position="39"/>
    </location>
</feature>
<dbReference type="InterPro" id="IPR007889">
    <property type="entry name" value="HTH_Psq"/>
</dbReference>
<dbReference type="Proteomes" id="UP000828390">
    <property type="component" value="Unassembled WGS sequence"/>
</dbReference>
<name>A0A9D4JL75_DREPO</name>
<evidence type="ECO:0000256" key="2">
    <source>
        <dbReference type="SAM" id="MobiDB-lite"/>
    </source>
</evidence>
<gene>
    <name evidence="4" type="ORF">DPMN_141371</name>
</gene>